<accession>A0ABD5V644</accession>
<dbReference type="Proteomes" id="UP001596312">
    <property type="component" value="Unassembled WGS sequence"/>
</dbReference>
<feature type="region of interest" description="Disordered" evidence="4">
    <location>
        <begin position="1"/>
        <end position="22"/>
    </location>
</feature>
<dbReference type="InterPro" id="IPR013737">
    <property type="entry name" value="Bac_rhamnosid_N"/>
</dbReference>
<reference evidence="9 10" key="1">
    <citation type="journal article" date="2019" name="Int. J. Syst. Evol. Microbiol.">
        <title>The Global Catalogue of Microorganisms (GCM) 10K type strain sequencing project: providing services to taxonomists for standard genome sequencing and annotation.</title>
        <authorList>
            <consortium name="The Broad Institute Genomics Platform"/>
            <consortium name="The Broad Institute Genome Sequencing Center for Infectious Disease"/>
            <person name="Wu L."/>
            <person name="Ma J."/>
        </authorList>
    </citation>
    <scope>NUCLEOTIDE SEQUENCE [LARGE SCALE GENOMIC DNA]</scope>
    <source>
        <strain evidence="9 10">CGMCC 1.3240</strain>
    </source>
</reference>
<feature type="domain" description="Alpha-L-rhamnosidase concanavalin-like" evidence="5">
    <location>
        <begin position="347"/>
        <end position="443"/>
    </location>
</feature>
<dbReference type="Pfam" id="PF17389">
    <property type="entry name" value="Bac_rhamnosid6H"/>
    <property type="match status" value="1"/>
</dbReference>
<evidence type="ECO:0000256" key="2">
    <source>
        <dbReference type="ARBA" id="ARBA00012652"/>
    </source>
</evidence>
<protein>
    <recommendedName>
        <fullName evidence="2">alpha-L-rhamnosidase</fullName>
        <ecNumber evidence="2">3.2.1.40</ecNumber>
    </recommendedName>
</protein>
<feature type="domain" description="Bacterial alpha-L-rhamnosidase N-terminal" evidence="6">
    <location>
        <begin position="169"/>
        <end position="315"/>
    </location>
</feature>
<dbReference type="Pfam" id="PF25788">
    <property type="entry name" value="Ig_Rha78A_N"/>
    <property type="match status" value="1"/>
</dbReference>
<evidence type="ECO:0000256" key="3">
    <source>
        <dbReference type="ARBA" id="ARBA00022801"/>
    </source>
</evidence>
<dbReference type="InterPro" id="IPR035398">
    <property type="entry name" value="Bac_rhamnosid_C"/>
</dbReference>
<dbReference type="InterPro" id="IPR035396">
    <property type="entry name" value="Bac_rhamnosid6H"/>
</dbReference>
<dbReference type="EC" id="3.2.1.40" evidence="2"/>
<evidence type="ECO:0000313" key="9">
    <source>
        <dbReference type="EMBL" id="MFC6907077.1"/>
    </source>
</evidence>
<feature type="domain" description="Alpha-L-rhamnosidase six-hairpin glycosidase" evidence="7">
    <location>
        <begin position="454"/>
        <end position="795"/>
    </location>
</feature>
<dbReference type="Pfam" id="PF08531">
    <property type="entry name" value="Bac_rhamnosid_N"/>
    <property type="match status" value="1"/>
</dbReference>
<sequence>MPIVAGQLGGATGDVPQSTDWDDPIPVDLRVEYTHDPFGIDNPDPFLSWRIHSQERGTTQTAYRILVASSPDELTNGTGDVWDSGLVESKSMNARYGGPSLDSRERYYWSVQIVDQTGDASDWSEPAWWEMGLLDEDDWEAEWIRKPRDDDDLFEFNFFRTEFELEETSIDRVRAYVSAYHQYELRLNGEAVDMGPSFNYPDRQYYKVVDVTDQLVAGENAIGVLHNWSGGGQGRPHGEPGLIVQLEIEYEDGTTERVTTDDTWRVRAGPWQTTGDDLIRAGSSQDPVEVIDGRDLPRGYAESGFDDDNWDDPEILGTHPTEPWERLISQEREVTGELIEEPETLTRLDNGDYVADFGKVYSAIPRIRFEDGEEGRHVEMVAGYRLTDDGQVDTERGVQSTDMRYEYTQRDGEQVFRPFLYLGYRYFQIEDPGEELEKDQVQAFARWNDVPDTHAATFESSNEMLNDVWELSRRSLQYASQEQFVDTPTREKGQFLGDAYNISWATMQTFEERKLSRQALREFFDSQERFWSDGRLNAVYPTGDGARDIPDYSQKFVDWVWRYYHITGDEELLKESYPVIRNVAEYVDDHVNENGLVVDLSGGEGFPYEYGIVDWPDEMRYDYDRETGAMTTVNVYGVAVFRRVAQVAEILGRSDDVDEMRAKEGALTEAINEHLVRDGGLYVDGLHYDGSQSDRVSQHANAFALAWDIVPAENVETVADHVVDRGVEMGPATIQWLLYALLADDRYDALVDVLTDPSHDGWARILDEGGTFLWESWHGLEADEWNRSLSHAWAAVSNVMMQEGLLGVTIEAPGATALSITPPPAGLDSASGIVPTEHGDVCVSWERTETPGEGRSDNGIELSTSIPANTPATVRIPTHGSDSVRVCENGKTIWNKGNRTRPERPGIENINRTDEHIVVEVTSGEYVFELEQLGN</sequence>
<evidence type="ECO:0000256" key="1">
    <source>
        <dbReference type="ARBA" id="ARBA00001445"/>
    </source>
</evidence>
<dbReference type="PANTHER" id="PTHR33307">
    <property type="entry name" value="ALPHA-RHAMNOSIDASE (EUROFUNG)"/>
    <property type="match status" value="1"/>
</dbReference>
<dbReference type="InterPro" id="IPR012341">
    <property type="entry name" value="6hp_glycosidase-like_sf"/>
</dbReference>
<gene>
    <name evidence="9" type="ORF">ACFQGH_17975</name>
</gene>
<keyword evidence="10" id="KW-1185">Reference proteome</keyword>
<dbReference type="SUPFAM" id="SSF48208">
    <property type="entry name" value="Six-hairpin glycosidases"/>
    <property type="match status" value="1"/>
</dbReference>
<dbReference type="Pfam" id="PF05592">
    <property type="entry name" value="Bac_rhamnosid"/>
    <property type="match status" value="1"/>
</dbReference>
<evidence type="ECO:0000259" key="7">
    <source>
        <dbReference type="Pfam" id="PF17389"/>
    </source>
</evidence>
<dbReference type="Gene3D" id="1.50.10.10">
    <property type="match status" value="1"/>
</dbReference>
<evidence type="ECO:0000313" key="10">
    <source>
        <dbReference type="Proteomes" id="UP001596312"/>
    </source>
</evidence>
<dbReference type="Pfam" id="PF17390">
    <property type="entry name" value="Bac_rhamnosid_C"/>
    <property type="match status" value="1"/>
</dbReference>
<comment type="catalytic activity">
    <reaction evidence="1">
        <text>Hydrolysis of terminal non-reducing alpha-L-rhamnose residues in alpha-L-rhamnosides.</text>
        <dbReference type="EC" id="3.2.1.40"/>
    </reaction>
</comment>
<dbReference type="InterPro" id="IPR013783">
    <property type="entry name" value="Ig-like_fold"/>
</dbReference>
<dbReference type="PANTHER" id="PTHR33307:SF6">
    <property type="entry name" value="ALPHA-RHAMNOSIDASE (EUROFUNG)-RELATED"/>
    <property type="match status" value="1"/>
</dbReference>
<dbReference type="InterPro" id="IPR008928">
    <property type="entry name" value="6-hairpin_glycosidase_sf"/>
</dbReference>
<feature type="domain" description="Alpha-L-rhamnosidase C-terminal" evidence="8">
    <location>
        <begin position="811"/>
        <end position="884"/>
    </location>
</feature>
<evidence type="ECO:0000259" key="6">
    <source>
        <dbReference type="Pfam" id="PF08531"/>
    </source>
</evidence>
<organism evidence="9 10">
    <name type="scientific">Halalkalicoccus tibetensis</name>
    <dbReference type="NCBI Taxonomy" id="175632"/>
    <lineage>
        <taxon>Archaea</taxon>
        <taxon>Methanobacteriati</taxon>
        <taxon>Methanobacteriota</taxon>
        <taxon>Stenosarchaea group</taxon>
        <taxon>Halobacteria</taxon>
        <taxon>Halobacteriales</taxon>
        <taxon>Halococcaceae</taxon>
        <taxon>Halalkalicoccus</taxon>
    </lineage>
</organism>
<dbReference type="InterPro" id="IPR016007">
    <property type="entry name" value="Alpha_rhamnosid"/>
</dbReference>
<name>A0ABD5V644_9EURY</name>
<evidence type="ECO:0000259" key="8">
    <source>
        <dbReference type="Pfam" id="PF17390"/>
    </source>
</evidence>
<dbReference type="InterPro" id="IPR008902">
    <property type="entry name" value="Rhamnosid_concanavalin"/>
</dbReference>
<evidence type="ECO:0000256" key="4">
    <source>
        <dbReference type="SAM" id="MobiDB-lite"/>
    </source>
</evidence>
<dbReference type="AlphaFoldDB" id="A0ABD5V644"/>
<proteinExistence type="predicted"/>
<dbReference type="Gene3D" id="2.60.120.260">
    <property type="entry name" value="Galactose-binding domain-like"/>
    <property type="match status" value="2"/>
</dbReference>
<comment type="caution">
    <text evidence="9">The sequence shown here is derived from an EMBL/GenBank/DDBJ whole genome shotgun (WGS) entry which is preliminary data.</text>
</comment>
<dbReference type="EMBL" id="JBHSXQ010000007">
    <property type="protein sequence ID" value="MFC6907077.1"/>
    <property type="molecule type" value="Genomic_DNA"/>
</dbReference>
<keyword evidence="3 9" id="KW-0378">Hydrolase</keyword>
<dbReference type="Gene3D" id="2.60.40.10">
    <property type="entry name" value="Immunoglobulins"/>
    <property type="match status" value="1"/>
</dbReference>
<dbReference type="GO" id="GO:0030596">
    <property type="term" value="F:alpha-L-rhamnosidase activity"/>
    <property type="evidence" value="ECO:0007669"/>
    <property type="project" value="UniProtKB-EC"/>
</dbReference>
<dbReference type="Gene3D" id="2.60.420.10">
    <property type="entry name" value="Maltose phosphorylase, domain 3"/>
    <property type="match status" value="1"/>
</dbReference>
<evidence type="ECO:0000259" key="5">
    <source>
        <dbReference type="Pfam" id="PF05592"/>
    </source>
</evidence>